<protein>
    <submittedName>
        <fullName evidence="1">DUF4868 domain-containing protein</fullName>
    </submittedName>
</protein>
<organism evidence="1 2">
    <name type="scientific">Pseudomonas plecoglossicida</name>
    <dbReference type="NCBI Taxonomy" id="70775"/>
    <lineage>
        <taxon>Bacteria</taxon>
        <taxon>Pseudomonadati</taxon>
        <taxon>Pseudomonadota</taxon>
        <taxon>Gammaproteobacteria</taxon>
        <taxon>Pseudomonadales</taxon>
        <taxon>Pseudomonadaceae</taxon>
        <taxon>Pseudomonas</taxon>
    </lineage>
</organism>
<dbReference type="InterPro" id="IPR032359">
    <property type="entry name" value="KwaB-like"/>
</dbReference>
<accession>A0AAD0VST5</accession>
<reference evidence="1 2" key="1">
    <citation type="submission" date="2018-07" db="EMBL/GenBank/DDBJ databases">
        <title>Complete genome sequence of a Pseudomonas plecoglossicida strain pathogenic to the marine fish, Larimichthys crocea.</title>
        <authorList>
            <person name="Tao Z."/>
        </authorList>
    </citation>
    <scope>NUCLEOTIDE SEQUENCE [LARGE SCALE GENOMIC DNA]</scope>
    <source>
        <strain evidence="1 2">XSDHY-P</strain>
    </source>
</reference>
<dbReference type="EMBL" id="CP031146">
    <property type="protein sequence ID" value="AXM96539.1"/>
    <property type="molecule type" value="Genomic_DNA"/>
</dbReference>
<dbReference type="Pfam" id="PF16162">
    <property type="entry name" value="KwaB"/>
    <property type="match status" value="1"/>
</dbReference>
<dbReference type="RefSeq" id="WP_016391763.1">
    <property type="nucleotide sequence ID" value="NZ_CP031146.1"/>
</dbReference>
<dbReference type="AlphaFoldDB" id="A0AAD0VST5"/>
<dbReference type="GeneID" id="49614235"/>
<gene>
    <name evidence="1" type="ORF">DVB73_12495</name>
</gene>
<evidence type="ECO:0000313" key="1">
    <source>
        <dbReference type="EMBL" id="AXM96539.1"/>
    </source>
</evidence>
<proteinExistence type="predicted"/>
<sequence length="336" mass="37843">MSNEALSVVRSLISQQGLSFEVFFIQRKAKIENKRKGFSYTLSRLDASKEINEFFLKSAKAQVEKYIESSAVAQKYSVISDDMPKTLFKYDEAEKLKVSDHTWKKILNGTEIKSAVSLSELKKNIWCYCVKIVSTTDGGKAKALFFKKLTATSVATDAPQGFGKKIKAHFDSTDPKLVEIKTEHITFEDKFDCVLQDNSFLIFSKTAFEKIAELEDEFVELSNETLEIISNHSVVEGLEIVRAEVISKPSMMRTLANIAKNNNHAQIGAAEIENMKQMLLQYEGRELKSTSDGRVLIENKDDVEDFLKLLNDYYKQGMVTGKTYGSNSGSVLVKKS</sequence>
<name>A0AAD0VST5_PSEDL</name>
<evidence type="ECO:0000313" key="2">
    <source>
        <dbReference type="Proteomes" id="UP000256503"/>
    </source>
</evidence>
<dbReference type="Proteomes" id="UP000256503">
    <property type="component" value="Chromosome"/>
</dbReference>